<keyword evidence="2" id="KW-1185">Reference proteome</keyword>
<sequence length="96" mass="11075">MSKLLIEDNFDDNFYTSEWAETVTVPATDDDLLILTQKLSNQFVPTKVFFQAVAIAAYDGASAFRYADNYLTSAKHKNRRKNPLLFRKPLTNFDYN</sequence>
<accession>A0ABR6SFL7</accession>
<name>A0ABR6SFL7_ANAVA</name>
<proteinExistence type="predicted"/>
<dbReference type="GeneID" id="58725638"/>
<evidence type="ECO:0000313" key="1">
    <source>
        <dbReference type="EMBL" id="MBC1305165.1"/>
    </source>
</evidence>
<dbReference type="RefSeq" id="WP_011319626.1">
    <property type="nucleotide sequence ID" value="NZ_JACKZP010000167.1"/>
</dbReference>
<dbReference type="EMBL" id="JACKZP010000167">
    <property type="protein sequence ID" value="MBC1305165.1"/>
    <property type="molecule type" value="Genomic_DNA"/>
</dbReference>
<organism evidence="1 2">
    <name type="scientific">Trichormus variabilis N2B</name>
    <dbReference type="NCBI Taxonomy" id="2681315"/>
    <lineage>
        <taxon>Bacteria</taxon>
        <taxon>Bacillati</taxon>
        <taxon>Cyanobacteriota</taxon>
        <taxon>Cyanophyceae</taxon>
        <taxon>Nostocales</taxon>
        <taxon>Nostocaceae</taxon>
        <taxon>Trichormus</taxon>
    </lineage>
</organism>
<evidence type="ECO:0000313" key="2">
    <source>
        <dbReference type="Proteomes" id="UP000570851"/>
    </source>
</evidence>
<gene>
    <name evidence="1" type="ORF">GNE12_24970</name>
</gene>
<protein>
    <submittedName>
        <fullName evidence="1">Uncharacterized protein</fullName>
    </submittedName>
</protein>
<reference evidence="1 2" key="1">
    <citation type="submission" date="2019-11" db="EMBL/GenBank/DDBJ databases">
        <title>Comparison of genomes from free-living endosymbiotic cyanobacteria isolated from Azolla.</title>
        <authorList>
            <person name="Thiel T."/>
            <person name="Pratte B."/>
        </authorList>
    </citation>
    <scope>NUCLEOTIDE SEQUENCE [LARGE SCALE GENOMIC DNA]</scope>
    <source>
        <strain evidence="1 2">N2B</strain>
    </source>
</reference>
<dbReference type="Proteomes" id="UP000570851">
    <property type="component" value="Unassembled WGS sequence"/>
</dbReference>
<comment type="caution">
    <text evidence="1">The sequence shown here is derived from an EMBL/GenBank/DDBJ whole genome shotgun (WGS) entry which is preliminary data.</text>
</comment>